<dbReference type="Proteomes" id="UP000522262">
    <property type="component" value="Unassembled WGS sequence"/>
</dbReference>
<keyword evidence="5" id="KW-1185">Reference proteome</keyword>
<gene>
    <name evidence="4" type="ORF">FMEXI_10362</name>
</gene>
<dbReference type="PROSITE" id="PS50297">
    <property type="entry name" value="ANK_REP_REGION"/>
    <property type="match status" value="1"/>
</dbReference>
<dbReference type="InterPro" id="IPR002110">
    <property type="entry name" value="Ankyrin_rpt"/>
</dbReference>
<protein>
    <submittedName>
        <fullName evidence="4">Ankyrin repeat domain-containing protein</fullName>
    </submittedName>
</protein>
<dbReference type="PROSITE" id="PS50088">
    <property type="entry name" value="ANK_REPEAT"/>
    <property type="match status" value="1"/>
</dbReference>
<evidence type="ECO:0000256" key="3">
    <source>
        <dbReference type="PROSITE-ProRule" id="PRU00023"/>
    </source>
</evidence>
<dbReference type="Pfam" id="PF12796">
    <property type="entry name" value="Ank_2"/>
    <property type="match status" value="1"/>
</dbReference>
<dbReference type="PANTHER" id="PTHR24171">
    <property type="entry name" value="ANKYRIN REPEAT DOMAIN-CONTAINING PROTEIN 39-RELATED"/>
    <property type="match status" value="1"/>
</dbReference>
<dbReference type="Gene3D" id="1.25.40.20">
    <property type="entry name" value="Ankyrin repeat-containing domain"/>
    <property type="match status" value="1"/>
</dbReference>
<sequence>MGKDNSSVKGQIQAAFLLAAGHGHFAIVKLLLCNGTDADHQTTHGNSALREAAGKGHEKIVALLLDSGANVNTQVPYAGSVLEGALSARQIGVAKLLIARGAKPRTRNGGFSDALAALAGTD</sequence>
<dbReference type="GO" id="GO:0085020">
    <property type="term" value="P:protein K6-linked ubiquitination"/>
    <property type="evidence" value="ECO:0007669"/>
    <property type="project" value="TreeGrafter"/>
</dbReference>
<dbReference type="GO" id="GO:0004842">
    <property type="term" value="F:ubiquitin-protein transferase activity"/>
    <property type="evidence" value="ECO:0007669"/>
    <property type="project" value="TreeGrafter"/>
</dbReference>
<reference evidence="4 5" key="1">
    <citation type="submission" date="2020-05" db="EMBL/GenBank/DDBJ databases">
        <title>Identification and distribution of gene clusters putatively required for synthesis of sphingolipid metabolism inhibitors in phylogenetically diverse species of the filamentous fungus Fusarium.</title>
        <authorList>
            <person name="Kim H.-S."/>
            <person name="Busman M."/>
            <person name="Brown D.W."/>
            <person name="Divon H."/>
            <person name="Uhlig S."/>
            <person name="Proctor R.H."/>
        </authorList>
    </citation>
    <scope>NUCLEOTIDE SEQUENCE [LARGE SCALE GENOMIC DNA]</scope>
    <source>
        <strain evidence="4 5">NRRL 53147</strain>
    </source>
</reference>
<organism evidence="4 5">
    <name type="scientific">Fusarium mexicanum</name>
    <dbReference type="NCBI Taxonomy" id="751941"/>
    <lineage>
        <taxon>Eukaryota</taxon>
        <taxon>Fungi</taxon>
        <taxon>Dikarya</taxon>
        <taxon>Ascomycota</taxon>
        <taxon>Pezizomycotina</taxon>
        <taxon>Sordariomycetes</taxon>
        <taxon>Hypocreomycetidae</taxon>
        <taxon>Hypocreales</taxon>
        <taxon>Nectriaceae</taxon>
        <taxon>Fusarium</taxon>
        <taxon>Fusarium fujikuroi species complex</taxon>
    </lineage>
</organism>
<dbReference type="AlphaFoldDB" id="A0A8H5II09"/>
<dbReference type="PANTHER" id="PTHR24171:SF8">
    <property type="entry name" value="BRCA1-ASSOCIATED RING DOMAIN PROTEIN 1"/>
    <property type="match status" value="1"/>
</dbReference>
<accession>A0A8H5II09</accession>
<dbReference type="InterPro" id="IPR036770">
    <property type="entry name" value="Ankyrin_rpt-contain_sf"/>
</dbReference>
<evidence type="ECO:0000256" key="2">
    <source>
        <dbReference type="ARBA" id="ARBA00023043"/>
    </source>
</evidence>
<dbReference type="EMBL" id="JAAOAM010000258">
    <property type="protein sequence ID" value="KAF5536343.1"/>
    <property type="molecule type" value="Genomic_DNA"/>
</dbReference>
<comment type="caution">
    <text evidence="4">The sequence shown here is derived from an EMBL/GenBank/DDBJ whole genome shotgun (WGS) entry which is preliminary data.</text>
</comment>
<evidence type="ECO:0000313" key="5">
    <source>
        <dbReference type="Proteomes" id="UP000522262"/>
    </source>
</evidence>
<keyword evidence="2 3" id="KW-0040">ANK repeat</keyword>
<dbReference type="SUPFAM" id="SSF48403">
    <property type="entry name" value="Ankyrin repeat"/>
    <property type="match status" value="1"/>
</dbReference>
<evidence type="ECO:0000256" key="1">
    <source>
        <dbReference type="ARBA" id="ARBA00022737"/>
    </source>
</evidence>
<keyword evidence="1" id="KW-0677">Repeat</keyword>
<proteinExistence type="predicted"/>
<evidence type="ECO:0000313" key="4">
    <source>
        <dbReference type="EMBL" id="KAF5536343.1"/>
    </source>
</evidence>
<dbReference type="SMART" id="SM00248">
    <property type="entry name" value="ANK"/>
    <property type="match status" value="2"/>
</dbReference>
<feature type="repeat" description="ANK" evidence="3">
    <location>
        <begin position="44"/>
        <end position="76"/>
    </location>
</feature>
<name>A0A8H5II09_9HYPO</name>